<dbReference type="eggNOG" id="COG2885">
    <property type="taxonomic scope" value="Bacteria"/>
</dbReference>
<organism evidence="2 3">
    <name type="scientific">Cellulophaga algicola (strain DSM 14237 / IC166 / ACAM 630)</name>
    <dbReference type="NCBI Taxonomy" id="688270"/>
    <lineage>
        <taxon>Bacteria</taxon>
        <taxon>Pseudomonadati</taxon>
        <taxon>Bacteroidota</taxon>
        <taxon>Flavobacteriia</taxon>
        <taxon>Flavobacteriales</taxon>
        <taxon>Flavobacteriaceae</taxon>
        <taxon>Cellulophaga</taxon>
    </lineage>
</organism>
<feature type="chain" id="PRO_5003215541" description="DUF1573 domain-containing protein" evidence="1">
    <location>
        <begin position="20"/>
        <end position="744"/>
    </location>
</feature>
<evidence type="ECO:0000256" key="1">
    <source>
        <dbReference type="SAM" id="SignalP"/>
    </source>
</evidence>
<proteinExistence type="predicted"/>
<reference evidence="2 3" key="1">
    <citation type="journal article" date="2010" name="Stand. Genomic Sci.">
        <title>Complete genome sequence of Cellulophaga algicola type strain (IC166).</title>
        <authorList>
            <person name="Abt B."/>
            <person name="Lu M."/>
            <person name="Misra M."/>
            <person name="Han C."/>
            <person name="Nolan M."/>
            <person name="Lucas S."/>
            <person name="Hammon N."/>
            <person name="Deshpande S."/>
            <person name="Cheng J.F."/>
            <person name="Tapia R."/>
            <person name="Goodwin L."/>
            <person name="Pitluck S."/>
            <person name="Liolios K."/>
            <person name="Pagani I."/>
            <person name="Ivanova N."/>
            <person name="Mavromatis K."/>
            <person name="Ovchinikova G."/>
            <person name="Pati A."/>
            <person name="Chen A."/>
            <person name="Palaniappan K."/>
            <person name="Land M."/>
            <person name="Hauser L."/>
            <person name="Chang Y.J."/>
            <person name="Jeffries C.D."/>
            <person name="Detter J.C."/>
            <person name="Brambilla E."/>
            <person name="Rohde M."/>
            <person name="Tindall B.J."/>
            <person name="Goker M."/>
            <person name="Woyke T."/>
            <person name="Bristow J."/>
            <person name="Eisen J.A."/>
            <person name="Markowitz V."/>
            <person name="Hugenholtz P."/>
            <person name="Kyrpides N.C."/>
            <person name="Klenk H.P."/>
            <person name="Lapidus A."/>
        </authorList>
    </citation>
    <scope>NUCLEOTIDE SEQUENCE [LARGE SCALE GENOMIC DNA]</scope>
    <source>
        <strain evidence="3">DSM 14237 / IC166 / ACAM 630</strain>
    </source>
</reference>
<dbReference type="RefSeq" id="WP_013550131.1">
    <property type="nucleotide sequence ID" value="NC_014934.1"/>
</dbReference>
<dbReference type="Gene3D" id="2.60.40.10">
    <property type="entry name" value="Immunoglobulins"/>
    <property type="match status" value="1"/>
</dbReference>
<dbReference type="InterPro" id="IPR013783">
    <property type="entry name" value="Ig-like_fold"/>
</dbReference>
<dbReference type="InterPro" id="IPR011467">
    <property type="entry name" value="DUF1573"/>
</dbReference>
<evidence type="ECO:0000313" key="2">
    <source>
        <dbReference type="EMBL" id="ADV48648.1"/>
    </source>
</evidence>
<accession>E6X8Q3</accession>
<dbReference type="AlphaFoldDB" id="E6X8Q3"/>
<sequence length="744" mass="83319">MKKVLLFTSLCFATLVASAQDLITKVPKNASVVIALKGRNITDLVSISEFENSKIGKMFIKQLSRKTDGAVANLETLGINLSENFYYFMETQEGIFTHNFLVPLNDKRGFFSLLSEHQKEEVQYDGDFAYMVDDYDHMVTMWNDDTLLITVSQEENDYDDVYGYDDYDYAEDAAEAAEAAADAAEATYPVLSFDETTYNFGTIKEGDIVAHTFNFTNTGGSSLVISDAKASCGCTVPSYSTDEIAPGESGSIDVKFNSSNKSGGQSKTVTITANTENGTEQLYIKGKITEDGVAEVESVVEIVEEAYEIEETVIESTEDYDSSFYSDDYYAEQDRKREIREAKRVEKRKDAMVSVIEKAKATLKGNYAEGSILMNSSYIKSVGAGKDEATVWVNDFTTLYKEAIPSYFGNSYYGDNPYDIFNYDRLYGGMSLTSKLNFDDTNASIKTIYTMNEEMAEYQRAIYNGKMNSNFYKYFNEDSMSGYFSINTSTEGTLKAYPKLVEAMFDGVEKEHLEDFVPIATRLISILLDEEAIAKVVRGDMLLVMNGVENVEVTYTTYDYDENYESVEVTKTKTEAVPNFILMITSEEKEIFNRLMRIGIKEGAVTAENGFYQVEIPDAPFTVNMLFKDNTLLISNSKAHITAMSNGTYNAKVSGRHKKLISKNAGSIYINGKNIASDIPEDMVPDSYREKLNYISNNVEDVEFRIGKMKGNVLEGEMILNTPEGKGHKNSLAYFLNMIDALVD</sequence>
<dbReference type="Pfam" id="PF07610">
    <property type="entry name" value="DUF1573"/>
    <property type="match status" value="1"/>
</dbReference>
<dbReference type="EMBL" id="CP002453">
    <property type="protein sequence ID" value="ADV48648.1"/>
    <property type="molecule type" value="Genomic_DNA"/>
</dbReference>
<keyword evidence="3" id="KW-1185">Reference proteome</keyword>
<dbReference type="Proteomes" id="UP000008634">
    <property type="component" value="Chromosome"/>
</dbReference>
<dbReference type="KEGG" id="cao:Celal_1334"/>
<protein>
    <recommendedName>
        <fullName evidence="4">DUF1573 domain-containing protein</fullName>
    </recommendedName>
</protein>
<gene>
    <name evidence="2" type="ordered locus">Celal_1334</name>
</gene>
<evidence type="ECO:0000313" key="3">
    <source>
        <dbReference type="Proteomes" id="UP000008634"/>
    </source>
</evidence>
<dbReference type="STRING" id="688270.Celal_1334"/>
<keyword evidence="1" id="KW-0732">Signal</keyword>
<name>E6X8Q3_CELAD</name>
<dbReference type="HOGENOM" id="CLU_407035_0_0_10"/>
<evidence type="ECO:0008006" key="4">
    <source>
        <dbReference type="Google" id="ProtNLM"/>
    </source>
</evidence>
<dbReference type="PANTHER" id="PTHR37833:SF1">
    <property type="entry name" value="SIGNAL PEPTIDE PROTEIN"/>
    <property type="match status" value="1"/>
</dbReference>
<dbReference type="PANTHER" id="PTHR37833">
    <property type="entry name" value="LIPOPROTEIN-RELATED"/>
    <property type="match status" value="1"/>
</dbReference>
<feature type="signal peptide" evidence="1">
    <location>
        <begin position="1"/>
        <end position="19"/>
    </location>
</feature>